<protein>
    <submittedName>
        <fullName evidence="3">Uncharacterized protein</fullName>
    </submittedName>
</protein>
<keyword evidence="2" id="KW-1133">Transmembrane helix</keyword>
<feature type="non-terminal residue" evidence="3">
    <location>
        <position position="1"/>
    </location>
</feature>
<evidence type="ECO:0000256" key="1">
    <source>
        <dbReference type="SAM" id="MobiDB-lite"/>
    </source>
</evidence>
<sequence length="135" mass="14693">LGEQVSESLQCHPRFSFISHASASLNSSIIKQSFPPFSTFSLLFLSLLSLLFLSHTYIPELEVQIMKRQTTLTQLPPRRGLVKIRVLKSLVKSVTAFASGDSGRNNCNGNGVDDGGDSPSITPPIPNGYNSDQNN</sequence>
<reference evidence="3 4" key="1">
    <citation type="journal article" date="2022" name="Nat. Genet.">
        <title>Improved pea reference genome and pan-genome highlight genomic features and evolutionary characteristics.</title>
        <authorList>
            <person name="Yang T."/>
            <person name="Liu R."/>
            <person name="Luo Y."/>
            <person name="Hu S."/>
            <person name="Wang D."/>
            <person name="Wang C."/>
            <person name="Pandey M.K."/>
            <person name="Ge S."/>
            <person name="Xu Q."/>
            <person name="Li N."/>
            <person name="Li G."/>
            <person name="Huang Y."/>
            <person name="Saxena R.K."/>
            <person name="Ji Y."/>
            <person name="Li M."/>
            <person name="Yan X."/>
            <person name="He Y."/>
            <person name="Liu Y."/>
            <person name="Wang X."/>
            <person name="Xiang C."/>
            <person name="Varshney R.K."/>
            <person name="Ding H."/>
            <person name="Gao S."/>
            <person name="Zong X."/>
        </authorList>
    </citation>
    <scope>NUCLEOTIDE SEQUENCE [LARGE SCALE GENOMIC DNA]</scope>
    <source>
        <strain evidence="3 4">cv. Zhongwan 6</strain>
    </source>
</reference>
<feature type="region of interest" description="Disordered" evidence="1">
    <location>
        <begin position="98"/>
        <end position="135"/>
    </location>
</feature>
<evidence type="ECO:0000256" key="2">
    <source>
        <dbReference type="SAM" id="Phobius"/>
    </source>
</evidence>
<evidence type="ECO:0000313" key="4">
    <source>
        <dbReference type="Proteomes" id="UP001058974"/>
    </source>
</evidence>
<dbReference type="EMBL" id="JAMSHJ010000007">
    <property type="protein sequence ID" value="KAI5391047.1"/>
    <property type="molecule type" value="Genomic_DNA"/>
</dbReference>
<organism evidence="3 4">
    <name type="scientific">Pisum sativum</name>
    <name type="common">Garden pea</name>
    <name type="synonym">Lathyrus oleraceus</name>
    <dbReference type="NCBI Taxonomy" id="3888"/>
    <lineage>
        <taxon>Eukaryota</taxon>
        <taxon>Viridiplantae</taxon>
        <taxon>Streptophyta</taxon>
        <taxon>Embryophyta</taxon>
        <taxon>Tracheophyta</taxon>
        <taxon>Spermatophyta</taxon>
        <taxon>Magnoliopsida</taxon>
        <taxon>eudicotyledons</taxon>
        <taxon>Gunneridae</taxon>
        <taxon>Pentapetalae</taxon>
        <taxon>rosids</taxon>
        <taxon>fabids</taxon>
        <taxon>Fabales</taxon>
        <taxon>Fabaceae</taxon>
        <taxon>Papilionoideae</taxon>
        <taxon>50 kb inversion clade</taxon>
        <taxon>NPAAA clade</taxon>
        <taxon>Hologalegina</taxon>
        <taxon>IRL clade</taxon>
        <taxon>Fabeae</taxon>
        <taxon>Lathyrus</taxon>
    </lineage>
</organism>
<name>A0A9D4VWX0_PEA</name>
<feature type="transmembrane region" description="Helical" evidence="2">
    <location>
        <begin position="37"/>
        <end position="58"/>
    </location>
</feature>
<accession>A0A9D4VWX0</accession>
<dbReference type="AlphaFoldDB" id="A0A9D4VWX0"/>
<evidence type="ECO:0000313" key="3">
    <source>
        <dbReference type="EMBL" id="KAI5391047.1"/>
    </source>
</evidence>
<dbReference type="Gramene" id="Psat07G0605800-T1">
    <property type="protein sequence ID" value="KAI5391047.1"/>
    <property type="gene ID" value="KIW84_076058"/>
</dbReference>
<comment type="caution">
    <text evidence="3">The sequence shown here is derived from an EMBL/GenBank/DDBJ whole genome shotgun (WGS) entry which is preliminary data.</text>
</comment>
<keyword evidence="2" id="KW-0812">Transmembrane</keyword>
<proteinExistence type="predicted"/>
<gene>
    <name evidence="3" type="ORF">KIW84_076058</name>
</gene>
<keyword evidence="2" id="KW-0472">Membrane</keyword>
<dbReference type="Proteomes" id="UP001058974">
    <property type="component" value="Chromosome 7"/>
</dbReference>
<keyword evidence="4" id="KW-1185">Reference proteome</keyword>